<dbReference type="Gene3D" id="3.40.30.10">
    <property type="entry name" value="Glutaredoxin"/>
    <property type="match status" value="1"/>
</dbReference>
<dbReference type="InterPro" id="IPR036249">
    <property type="entry name" value="Thioredoxin-like_sf"/>
</dbReference>
<proteinExistence type="predicted"/>
<accession>A0ABR0K556</accession>
<feature type="compositionally biased region" description="Low complexity" evidence="1">
    <location>
        <begin position="109"/>
        <end position="127"/>
    </location>
</feature>
<evidence type="ECO:0000256" key="1">
    <source>
        <dbReference type="SAM" id="MobiDB-lite"/>
    </source>
</evidence>
<keyword evidence="3" id="KW-1185">Reference proteome</keyword>
<dbReference type="Proteomes" id="UP001345013">
    <property type="component" value="Unassembled WGS sequence"/>
</dbReference>
<gene>
    <name evidence="2" type="ORF">LTR24_006745</name>
</gene>
<feature type="compositionally biased region" description="Low complexity" evidence="1">
    <location>
        <begin position="178"/>
        <end position="220"/>
    </location>
</feature>
<sequence>MPSDPTLYLYTSLTAGSSHIITATSRIETILKANKIPFRAVDCATDDKARMLWQRRSKGRKIPGLVKFNDVIADLDQVEEWNEYGELEDQIEDQIDIFGDVPISATSAEAHATAAARQEAQRASLSSRGRTASETRHISISDPKGDSARKKSASEDSPNPAANLGERKDSPLSMAMRQAGAEAAAKAGQKGGSTSQAQSQAAATSKEPTDTTIPAPTPATRLDSDAEEVTKVETGAKTPEQLASQGQKKTSLDKLGGSPEDEGSKKSNLEQVLNQRRKSSVPQTSSSLATSTSINESHTVSTEDKDPSTSTPKTTTPPNPDKDAINQHEAAIAEEDGDGEAKDEPAKKATKISATDTGEEKVLGGTAPQEKEAADGGAAGDSVGD</sequence>
<reference evidence="2 3" key="1">
    <citation type="submission" date="2023-08" db="EMBL/GenBank/DDBJ databases">
        <title>Black Yeasts Isolated from many extreme environments.</title>
        <authorList>
            <person name="Coleine C."/>
            <person name="Stajich J.E."/>
            <person name="Selbmann L."/>
        </authorList>
    </citation>
    <scope>NUCLEOTIDE SEQUENCE [LARGE SCALE GENOMIC DNA]</scope>
    <source>
        <strain evidence="2 3">CCFEE 5885</strain>
    </source>
</reference>
<dbReference type="EMBL" id="JAVRRG010000091">
    <property type="protein sequence ID" value="KAK5087394.1"/>
    <property type="molecule type" value="Genomic_DNA"/>
</dbReference>
<comment type="caution">
    <text evidence="2">The sequence shown here is derived from an EMBL/GenBank/DDBJ whole genome shotgun (WGS) entry which is preliminary data.</text>
</comment>
<feature type="region of interest" description="Disordered" evidence="1">
    <location>
        <begin position="109"/>
        <end position="385"/>
    </location>
</feature>
<protein>
    <submittedName>
        <fullName evidence="2">Uncharacterized protein</fullName>
    </submittedName>
</protein>
<evidence type="ECO:0000313" key="2">
    <source>
        <dbReference type="EMBL" id="KAK5087394.1"/>
    </source>
</evidence>
<evidence type="ECO:0000313" key="3">
    <source>
        <dbReference type="Proteomes" id="UP001345013"/>
    </source>
</evidence>
<name>A0ABR0K556_9EURO</name>
<feature type="compositionally biased region" description="Polar residues" evidence="1">
    <location>
        <begin position="269"/>
        <end position="300"/>
    </location>
</feature>
<organism evidence="2 3">
    <name type="scientific">Lithohypha guttulata</name>
    <dbReference type="NCBI Taxonomy" id="1690604"/>
    <lineage>
        <taxon>Eukaryota</taxon>
        <taxon>Fungi</taxon>
        <taxon>Dikarya</taxon>
        <taxon>Ascomycota</taxon>
        <taxon>Pezizomycotina</taxon>
        <taxon>Eurotiomycetes</taxon>
        <taxon>Chaetothyriomycetidae</taxon>
        <taxon>Chaetothyriales</taxon>
        <taxon>Trichomeriaceae</taxon>
        <taxon>Lithohypha</taxon>
    </lineage>
</organism>
<feature type="compositionally biased region" description="Basic and acidic residues" evidence="1">
    <location>
        <begin position="131"/>
        <end position="154"/>
    </location>
</feature>
<dbReference type="SUPFAM" id="SSF52833">
    <property type="entry name" value="Thioredoxin-like"/>
    <property type="match status" value="1"/>
</dbReference>
<feature type="compositionally biased region" description="Basic and acidic residues" evidence="1">
    <location>
        <begin position="222"/>
        <end position="231"/>
    </location>
</feature>